<evidence type="ECO:0000313" key="3">
    <source>
        <dbReference type="EMBL" id="KOH47098.1"/>
    </source>
</evidence>
<dbReference type="Gene3D" id="2.60.40.10">
    <property type="entry name" value="Immunoglobulins"/>
    <property type="match status" value="1"/>
</dbReference>
<protein>
    <recommendedName>
        <fullName evidence="2">HYR domain-containing protein</fullName>
    </recommendedName>
</protein>
<comment type="caution">
    <text evidence="3">The sequence shown here is derived from an EMBL/GenBank/DDBJ whole genome shotgun (WGS) entry which is preliminary data.</text>
</comment>
<feature type="domain" description="HYR" evidence="2">
    <location>
        <begin position="5"/>
        <end position="87"/>
    </location>
</feature>
<accession>A0A0L8VFE4</accession>
<dbReference type="InterPro" id="IPR013783">
    <property type="entry name" value="Ig-like_fold"/>
</dbReference>
<dbReference type="PANTHER" id="PTHR24273:SF32">
    <property type="entry name" value="HYALIN"/>
    <property type="match status" value="1"/>
</dbReference>
<dbReference type="Proteomes" id="UP000036958">
    <property type="component" value="Unassembled WGS sequence"/>
</dbReference>
<organism evidence="3 4">
    <name type="scientific">Sunxiuqinia dokdonensis</name>
    <dbReference type="NCBI Taxonomy" id="1409788"/>
    <lineage>
        <taxon>Bacteria</taxon>
        <taxon>Pseudomonadati</taxon>
        <taxon>Bacteroidota</taxon>
        <taxon>Bacteroidia</taxon>
        <taxon>Marinilabiliales</taxon>
        <taxon>Prolixibacteraceae</taxon>
        <taxon>Sunxiuqinia</taxon>
    </lineage>
</organism>
<dbReference type="Pfam" id="PF02494">
    <property type="entry name" value="HYR"/>
    <property type="match status" value="3"/>
</dbReference>
<dbReference type="InterPro" id="IPR026341">
    <property type="entry name" value="T9SS_type_B"/>
</dbReference>
<feature type="domain" description="HYR" evidence="2">
    <location>
        <begin position="88"/>
        <end position="181"/>
    </location>
</feature>
<dbReference type="Pfam" id="PF13585">
    <property type="entry name" value="CHU_C"/>
    <property type="match status" value="1"/>
</dbReference>
<dbReference type="AlphaFoldDB" id="A0A0L8VFE4"/>
<dbReference type="NCBIfam" id="TIGR04131">
    <property type="entry name" value="Bac_Flav_CTERM"/>
    <property type="match status" value="1"/>
</dbReference>
<keyword evidence="1" id="KW-0677">Repeat</keyword>
<proteinExistence type="predicted"/>
<name>A0A0L8VFE4_9BACT</name>
<keyword evidence="4" id="KW-1185">Reference proteome</keyword>
<dbReference type="STRING" id="1409788.NC99_01410"/>
<dbReference type="PANTHER" id="PTHR24273">
    <property type="entry name" value="FI04643P-RELATED"/>
    <property type="match status" value="1"/>
</dbReference>
<sequence>MITIEDNTNPTITCPATVSVPADAGLCYALAENVDLGTPVTDDNCGVASVTNDAPAQFPTGDTQVTWTVTDVAGNTNTCIQTVTVFDDEDPIIACAVTEEQLVEANESCVYVVSGTEWDATATDNCGVTSLTYTLSGATIGSGSASLDGVEFSLGETTVTWTAINGTGNEITCSFTVVVNDVSAPTFTCNDFTVTLDENNQYTITPEDLALIATDIQGGCTEEATDITVSVNIEEFTCETLGEQTVTVTVTDASGNSSTCETTITVVDPVDPTITCAGDVEASVQSNESCLGFVAVPAPTVADNCGITSVTNDFNNWDDASGDYPVGETVVTWTVTDNDGNTATCQQRVVLISGPLALDDQASLEENEDVQIYVLDNDEDCDENLENSSLTITSQPAEGTATVNADGSITYKPNIAYYGSDQLSYQICDADGQCDEATVSITITPNEELLIPNGFSPNGDGINDYFRVRGISRYPNAQIEIYNRWGAKVYKRDRYGDIGLYGNPGAWWDGRPNVNGTSNSEILPEGTYFIILILDGSNVHKGTLYINR</sequence>
<dbReference type="PATRIC" id="fig|1409788.3.peg.146"/>
<dbReference type="PROSITE" id="PS50825">
    <property type="entry name" value="HYR"/>
    <property type="match status" value="3"/>
</dbReference>
<evidence type="ECO:0000313" key="4">
    <source>
        <dbReference type="Proteomes" id="UP000036958"/>
    </source>
</evidence>
<dbReference type="EMBL" id="LGIA01000006">
    <property type="protein sequence ID" value="KOH47098.1"/>
    <property type="molecule type" value="Genomic_DNA"/>
</dbReference>
<gene>
    <name evidence="3" type="ORF">NC99_01410</name>
</gene>
<evidence type="ECO:0000256" key="1">
    <source>
        <dbReference type="ARBA" id="ARBA00022737"/>
    </source>
</evidence>
<feature type="domain" description="HYR" evidence="2">
    <location>
        <begin position="267"/>
        <end position="353"/>
    </location>
</feature>
<reference evidence="4" key="1">
    <citation type="submission" date="2015-07" db="EMBL/GenBank/DDBJ databases">
        <title>Genome sequencing of Sunxiuqinia dokdonensis strain SK.</title>
        <authorList>
            <person name="Ahn S."/>
            <person name="Kim B.-C."/>
        </authorList>
    </citation>
    <scope>NUCLEOTIDE SEQUENCE [LARGE SCALE GENOMIC DNA]</scope>
    <source>
        <strain evidence="4">SK</strain>
    </source>
</reference>
<evidence type="ECO:0000259" key="2">
    <source>
        <dbReference type="PROSITE" id="PS50825"/>
    </source>
</evidence>
<dbReference type="Gene3D" id="2.60.40.3440">
    <property type="match status" value="1"/>
</dbReference>
<dbReference type="Pfam" id="PF17963">
    <property type="entry name" value="Big_9"/>
    <property type="match status" value="1"/>
</dbReference>
<dbReference type="InterPro" id="IPR003410">
    <property type="entry name" value="HYR_dom"/>
</dbReference>